<evidence type="ECO:0000256" key="3">
    <source>
        <dbReference type="SAM" id="Phobius"/>
    </source>
</evidence>
<dbReference type="InterPro" id="IPR036457">
    <property type="entry name" value="PPM-type-like_dom_sf"/>
</dbReference>
<dbReference type="AlphaFoldDB" id="A1ZQF3"/>
<evidence type="ECO:0000259" key="5">
    <source>
        <dbReference type="SMART" id="SM00331"/>
    </source>
</evidence>
<dbReference type="GO" id="GO:0016791">
    <property type="term" value="F:phosphatase activity"/>
    <property type="evidence" value="ECO:0007669"/>
    <property type="project" value="TreeGrafter"/>
</dbReference>
<evidence type="ECO:0000256" key="1">
    <source>
        <dbReference type="ARBA" id="ARBA00022801"/>
    </source>
</evidence>
<dbReference type="SUPFAM" id="SSF53850">
    <property type="entry name" value="Periplasmic binding protein-like II"/>
    <property type="match status" value="1"/>
</dbReference>
<keyword evidence="3" id="KW-0812">Transmembrane</keyword>
<feature type="transmembrane region" description="Helical" evidence="3">
    <location>
        <begin position="317"/>
        <end position="337"/>
    </location>
</feature>
<name>A1ZQF3_MICM2</name>
<dbReference type="InterPro" id="IPR052016">
    <property type="entry name" value="Bact_Sigma-Reg"/>
</dbReference>
<keyword evidence="3" id="KW-0472">Membrane</keyword>
<dbReference type="RefSeq" id="WP_002699654.1">
    <property type="nucleotide sequence ID" value="NZ_AAWS01000024.1"/>
</dbReference>
<keyword evidence="7" id="KW-1185">Reference proteome</keyword>
<dbReference type="Pfam" id="PF00497">
    <property type="entry name" value="SBP_bac_3"/>
    <property type="match status" value="1"/>
</dbReference>
<evidence type="ECO:0000259" key="4">
    <source>
        <dbReference type="SMART" id="SM00062"/>
    </source>
</evidence>
<dbReference type="Pfam" id="PF07228">
    <property type="entry name" value="SpoIIE"/>
    <property type="match status" value="1"/>
</dbReference>
<dbReference type="SMART" id="SM00062">
    <property type="entry name" value="PBPb"/>
    <property type="match status" value="1"/>
</dbReference>
<keyword evidence="6" id="KW-0723">Serine/threonine-protein kinase</keyword>
<dbReference type="Gene3D" id="3.60.40.10">
    <property type="entry name" value="PPM-type phosphatase domain"/>
    <property type="match status" value="1"/>
</dbReference>
<dbReference type="OrthoDB" id="973690at2"/>
<evidence type="ECO:0000313" key="7">
    <source>
        <dbReference type="Proteomes" id="UP000004095"/>
    </source>
</evidence>
<protein>
    <submittedName>
        <fullName evidence="6">Serine/threonine protein kinases</fullName>
    </submittedName>
</protein>
<feature type="domain" description="Solute-binding protein family 3/N-terminal" evidence="4">
    <location>
        <begin position="40"/>
        <end position="272"/>
    </location>
</feature>
<dbReference type="Gene3D" id="3.40.190.10">
    <property type="entry name" value="Periplasmic binding protein-like II"/>
    <property type="match status" value="2"/>
</dbReference>
<keyword evidence="3" id="KW-1133">Transmembrane helix</keyword>
<gene>
    <name evidence="6" type="ORF">M23134_08277</name>
</gene>
<dbReference type="GO" id="GO:0004674">
    <property type="term" value="F:protein serine/threonine kinase activity"/>
    <property type="evidence" value="ECO:0007669"/>
    <property type="project" value="UniProtKB-KW"/>
</dbReference>
<accession>A1ZQF3</accession>
<dbReference type="EMBL" id="AAWS01000024">
    <property type="protein sequence ID" value="EAY27325.1"/>
    <property type="molecule type" value="Genomic_DNA"/>
</dbReference>
<dbReference type="eggNOG" id="COG0834">
    <property type="taxonomic scope" value="Bacteria"/>
</dbReference>
<feature type="coiled-coil region" evidence="2">
    <location>
        <begin position="293"/>
        <end position="320"/>
    </location>
</feature>
<proteinExistence type="predicted"/>
<feature type="domain" description="PPM-type phosphatase" evidence="5">
    <location>
        <begin position="419"/>
        <end position="642"/>
    </location>
</feature>
<keyword evidence="6" id="KW-0808">Transferase</keyword>
<dbReference type="eggNOG" id="COG2208">
    <property type="taxonomic scope" value="Bacteria"/>
</dbReference>
<sequence length="642" mass="73340">MILTRYFGLKWYLTTLMLLVGVGLAAQTSWRKAKKTKQADITVYHINFAPFIYTKNQQVTGLEAELLRYFVKFVGKEYEVKTQLNFALQNSFGEVYSQVKNGPSGTFAASSFSVTSARRKEVQFSPIYMPDISIVISSNNLPILADTNDINASFDSLTVVQVPNSTDVKHIQRIAPYFSNLQYKNIEHFEDAPLMVSQNDNCIAYVQLTTYFTALQDNIKVKRQNLFQINKIGMAIVLPLKSDWDEPINAFFASPEFKPLVNRLIKKYFGDDVTDLIWQIARTESGNDKNVLLLTKEKELKELEIAKKQLEINRQVWQRNASVIAVLAILIIAFFIYSRYQLQQKSNQLLKQKGTELASKNEELRQQQEQILTQQHFIENKNTELERKNKEVAASIQTAQVIQNGILPHEQRLQALLSDYFVLYQPKDIVSGDFYWVAHRDNRVFLAVADCTGHGVPGALMSMVSYMMLDKLVMMEKLDNPADILNRCHVDLQKSLQGSNETNQQGMDIIFLTLTPLENGQVSIVFAGAKRPLYYISAGETHLQEIKGCRRSIGGFHRNNLLFIQHELVLDQESVIYLTTDGFVDQNNKDRKKVGTDTFKELLQSIAPKKLNAQKEDLQKFLQTHMTDTTQRDDILVMGVSL</sequence>
<keyword evidence="1" id="KW-0378">Hydrolase</keyword>
<evidence type="ECO:0000313" key="6">
    <source>
        <dbReference type="EMBL" id="EAY27325.1"/>
    </source>
</evidence>
<dbReference type="InterPro" id="IPR001932">
    <property type="entry name" value="PPM-type_phosphatase-like_dom"/>
</dbReference>
<dbReference type="Proteomes" id="UP000004095">
    <property type="component" value="Unassembled WGS sequence"/>
</dbReference>
<dbReference type="PANTHER" id="PTHR43156">
    <property type="entry name" value="STAGE II SPORULATION PROTEIN E-RELATED"/>
    <property type="match status" value="1"/>
</dbReference>
<organism evidence="6 7">
    <name type="scientific">Microscilla marina ATCC 23134</name>
    <dbReference type="NCBI Taxonomy" id="313606"/>
    <lineage>
        <taxon>Bacteria</taxon>
        <taxon>Pseudomonadati</taxon>
        <taxon>Bacteroidota</taxon>
        <taxon>Cytophagia</taxon>
        <taxon>Cytophagales</taxon>
        <taxon>Microscillaceae</taxon>
        <taxon>Microscilla</taxon>
    </lineage>
</organism>
<feature type="coiled-coil region" evidence="2">
    <location>
        <begin position="347"/>
        <end position="398"/>
    </location>
</feature>
<evidence type="ECO:0000256" key="2">
    <source>
        <dbReference type="SAM" id="Coils"/>
    </source>
</evidence>
<dbReference type="SMART" id="SM00331">
    <property type="entry name" value="PP2C_SIG"/>
    <property type="match status" value="1"/>
</dbReference>
<comment type="caution">
    <text evidence="6">The sequence shown here is derived from an EMBL/GenBank/DDBJ whole genome shotgun (WGS) entry which is preliminary data.</text>
</comment>
<keyword evidence="6" id="KW-0418">Kinase</keyword>
<reference evidence="6 7" key="1">
    <citation type="submission" date="2007-01" db="EMBL/GenBank/DDBJ databases">
        <authorList>
            <person name="Haygood M."/>
            <person name="Podell S."/>
            <person name="Anderson C."/>
            <person name="Hopkinson B."/>
            <person name="Roe K."/>
            <person name="Barbeau K."/>
            <person name="Gaasterland T."/>
            <person name="Ferriera S."/>
            <person name="Johnson J."/>
            <person name="Kravitz S."/>
            <person name="Beeson K."/>
            <person name="Sutton G."/>
            <person name="Rogers Y.-H."/>
            <person name="Friedman R."/>
            <person name="Frazier M."/>
            <person name="Venter J.C."/>
        </authorList>
    </citation>
    <scope>NUCLEOTIDE SEQUENCE [LARGE SCALE GENOMIC DNA]</scope>
    <source>
        <strain evidence="6 7">ATCC 23134</strain>
    </source>
</reference>
<dbReference type="PANTHER" id="PTHR43156:SF9">
    <property type="entry name" value="HAMP DOMAIN-CONTAINING PROTEIN"/>
    <property type="match status" value="1"/>
</dbReference>
<dbReference type="InterPro" id="IPR001638">
    <property type="entry name" value="Solute-binding_3/MltF_N"/>
</dbReference>
<keyword evidence="2" id="KW-0175">Coiled coil</keyword>